<evidence type="ECO:0000256" key="6">
    <source>
        <dbReference type="ARBA" id="ARBA00022741"/>
    </source>
</evidence>
<evidence type="ECO:0000256" key="14">
    <source>
        <dbReference type="SAM" id="Phobius"/>
    </source>
</evidence>
<dbReference type="PANTHER" id="PTHR32309">
    <property type="entry name" value="TYROSINE-PROTEIN KINASE"/>
    <property type="match status" value="1"/>
</dbReference>
<evidence type="ECO:0000256" key="4">
    <source>
        <dbReference type="ARBA" id="ARBA00022679"/>
    </source>
</evidence>
<feature type="domain" description="CobQ/CobB/MinD/ParA nucleotide binding" evidence="15">
    <location>
        <begin position="557"/>
        <end position="731"/>
    </location>
</feature>
<dbReference type="Gene3D" id="3.40.50.300">
    <property type="entry name" value="P-loop containing nucleotide triphosphate hydrolases"/>
    <property type="match status" value="1"/>
</dbReference>
<keyword evidence="4" id="KW-0808">Transferase</keyword>
<evidence type="ECO:0000256" key="1">
    <source>
        <dbReference type="ARBA" id="ARBA00004651"/>
    </source>
</evidence>
<sequence>MSNHMESGGGRFPVPGEADGGLVPAAAGGALGPSIEYIDAQREDAVNFAEYWRILIKRKWLILSLVVAAGAIALAVTLLSTPSFRATASIQIERDGINVMNVEGIVPTESDADRDFYQTQYELLKSRSLAQRVVDELGLAEDPEFDALYAPPPWAPLIAAVRGTEEVPMTPEEAEAAHERQVVDRVMQAFAVEPIRNSRLVRLGVETPDPGFSQRIVNAFATAFIASNLDRRFDASAYAKEFLEQRLQELRGRLEESERELVEYAQREQIVSIGETGRPLSSNSLDEINTALARAQDDRIRAEARWRQAQSAHGLGLAEILGSPAVQTLQEARAKLQAEYQDKLSIYKPGFPVMQQMQAQLDELQRQINNEVANIKASIAAQYEGAKAQEQMLRAQVASLTTDVLDTQSRSIGYNTLQREVDTNRQLFEGLLQRYKEIGVAGGVGTNNISIVDHAERPLEPFKPQLAVNLAIGLVFGAMLGVLAAFVLEHFDNTIKSPDEVERNLLLAVLGVIPKLTKGAEPTTALVDRRSAFSEAYRSVRTALQFSTDRGVPRCLLVTSPSPSEGKSTTAYSLACNFAQLGRHVLLIDADMRNPSLHRLLQRENDAGLSDYLAGGANPAELLQSTQEPTLSFIAAGPVPPNPVELLASPRLMSLISQASEGYDQVIIDSPPVMGLADAPLLANGSHATLLVMSAGSTRIDVAKAALKRLHSARARVLGVLLNRVEGRNAAAYGAYDYQGSAGLPARLSRG</sequence>
<comment type="subcellular location">
    <subcellularLocation>
        <location evidence="1">Cell membrane</location>
        <topology evidence="1">Multi-pass membrane protein</topology>
    </subcellularLocation>
</comment>
<dbReference type="NCBIfam" id="TIGR01007">
    <property type="entry name" value="eps_fam"/>
    <property type="match status" value="1"/>
</dbReference>
<dbReference type="AlphaFoldDB" id="A0AAP2CDV9"/>
<dbReference type="SUPFAM" id="SSF52540">
    <property type="entry name" value="P-loop containing nucleoside triphosphate hydrolases"/>
    <property type="match status" value="1"/>
</dbReference>
<reference evidence="18 19" key="1">
    <citation type="journal article" date="2021" name="Microbiol. Resour. Announc.">
        <title>Draft Genome Sequence of Coralloluteibacterium stylophorae LMG 29479T.</title>
        <authorList>
            <person name="Karlyshev A.V."/>
            <person name="Kudryashova E.B."/>
            <person name="Ariskina E.V."/>
            <person name="Conroy A.P."/>
            <person name="Abidueva E.Y."/>
        </authorList>
    </citation>
    <scope>NUCLEOTIDE SEQUENCE [LARGE SCALE GENOMIC DNA]</scope>
    <source>
        <strain evidence="18 19">LMG 29479</strain>
    </source>
</reference>
<feature type="transmembrane region" description="Helical" evidence="14">
    <location>
        <begin position="60"/>
        <end position="79"/>
    </location>
</feature>
<dbReference type="Pfam" id="PF02706">
    <property type="entry name" value="Wzz"/>
    <property type="match status" value="1"/>
</dbReference>
<proteinExistence type="inferred from homology"/>
<feature type="transmembrane region" description="Helical" evidence="14">
    <location>
        <begin position="466"/>
        <end position="488"/>
    </location>
</feature>
<comment type="catalytic activity">
    <reaction evidence="12">
        <text>L-tyrosyl-[protein] + ATP = O-phospho-L-tyrosyl-[protein] + ADP + H(+)</text>
        <dbReference type="Rhea" id="RHEA:10596"/>
        <dbReference type="Rhea" id="RHEA-COMP:10136"/>
        <dbReference type="Rhea" id="RHEA-COMP:20101"/>
        <dbReference type="ChEBI" id="CHEBI:15378"/>
        <dbReference type="ChEBI" id="CHEBI:30616"/>
        <dbReference type="ChEBI" id="CHEBI:46858"/>
        <dbReference type="ChEBI" id="CHEBI:61978"/>
        <dbReference type="ChEBI" id="CHEBI:456216"/>
    </reaction>
</comment>
<evidence type="ECO:0000256" key="8">
    <source>
        <dbReference type="ARBA" id="ARBA00022840"/>
    </source>
</evidence>
<dbReference type="InterPro" id="IPR032807">
    <property type="entry name" value="GNVR"/>
</dbReference>
<dbReference type="InterPro" id="IPR002586">
    <property type="entry name" value="CobQ/CobB/MinD/ParA_Nub-bd_dom"/>
</dbReference>
<evidence type="ECO:0000313" key="19">
    <source>
        <dbReference type="Proteomes" id="UP000675747"/>
    </source>
</evidence>
<feature type="domain" description="Tyrosine-protein kinase G-rich" evidence="17">
    <location>
        <begin position="416"/>
        <end position="487"/>
    </location>
</feature>
<keyword evidence="3" id="KW-1003">Cell membrane</keyword>
<evidence type="ECO:0000256" key="11">
    <source>
        <dbReference type="ARBA" id="ARBA00023137"/>
    </source>
</evidence>
<dbReference type="RefSeq" id="WP_213173857.1">
    <property type="nucleotide sequence ID" value="NZ_JAGQFT020000011.1"/>
</dbReference>
<gene>
    <name evidence="18" type="ORF">KB893_015475</name>
</gene>
<dbReference type="InterPro" id="IPR027417">
    <property type="entry name" value="P-loop_NTPase"/>
</dbReference>
<evidence type="ECO:0000256" key="7">
    <source>
        <dbReference type="ARBA" id="ARBA00022777"/>
    </source>
</evidence>
<dbReference type="InterPro" id="IPR050445">
    <property type="entry name" value="Bact_polysacc_biosynth/exp"/>
</dbReference>
<evidence type="ECO:0000256" key="12">
    <source>
        <dbReference type="ARBA" id="ARBA00053015"/>
    </source>
</evidence>
<dbReference type="Pfam" id="PF01656">
    <property type="entry name" value="CbiA"/>
    <property type="match status" value="1"/>
</dbReference>
<keyword evidence="10 14" id="KW-0472">Membrane</keyword>
<organism evidence="18 19">
    <name type="scientific">Coralloluteibacterium stylophorae</name>
    <dbReference type="NCBI Taxonomy" id="1776034"/>
    <lineage>
        <taxon>Bacteria</taxon>
        <taxon>Pseudomonadati</taxon>
        <taxon>Pseudomonadota</taxon>
        <taxon>Gammaproteobacteria</taxon>
        <taxon>Lysobacterales</taxon>
        <taxon>Lysobacteraceae</taxon>
        <taxon>Coralloluteibacterium</taxon>
    </lineage>
</organism>
<evidence type="ECO:0000259" key="17">
    <source>
        <dbReference type="Pfam" id="PF13807"/>
    </source>
</evidence>
<evidence type="ECO:0000259" key="15">
    <source>
        <dbReference type="Pfam" id="PF01656"/>
    </source>
</evidence>
<dbReference type="GO" id="GO:0042802">
    <property type="term" value="F:identical protein binding"/>
    <property type="evidence" value="ECO:0007669"/>
    <property type="project" value="UniProtKB-ARBA"/>
</dbReference>
<feature type="domain" description="Polysaccharide chain length determinant N-terminal" evidence="16">
    <location>
        <begin position="46"/>
        <end position="137"/>
    </location>
</feature>
<comment type="similarity">
    <text evidence="2">Belongs to the etk/wzc family.</text>
</comment>
<evidence type="ECO:0000256" key="13">
    <source>
        <dbReference type="SAM" id="Coils"/>
    </source>
</evidence>
<keyword evidence="13" id="KW-0175">Coiled coil</keyword>
<evidence type="ECO:0000256" key="10">
    <source>
        <dbReference type="ARBA" id="ARBA00023136"/>
    </source>
</evidence>
<dbReference type="EMBL" id="JAGQFT020000011">
    <property type="protein sequence ID" value="MBS7458539.1"/>
    <property type="molecule type" value="Genomic_DNA"/>
</dbReference>
<feature type="coiled-coil region" evidence="13">
    <location>
        <begin position="354"/>
        <end position="381"/>
    </location>
</feature>
<evidence type="ECO:0000256" key="3">
    <source>
        <dbReference type="ARBA" id="ARBA00022475"/>
    </source>
</evidence>
<dbReference type="GO" id="GO:0005886">
    <property type="term" value="C:plasma membrane"/>
    <property type="evidence" value="ECO:0007669"/>
    <property type="project" value="UniProtKB-SubCell"/>
</dbReference>
<evidence type="ECO:0000259" key="16">
    <source>
        <dbReference type="Pfam" id="PF02706"/>
    </source>
</evidence>
<keyword evidence="5 14" id="KW-0812">Transmembrane</keyword>
<dbReference type="InterPro" id="IPR005702">
    <property type="entry name" value="Wzc-like_C"/>
</dbReference>
<evidence type="ECO:0000256" key="2">
    <source>
        <dbReference type="ARBA" id="ARBA00008883"/>
    </source>
</evidence>
<evidence type="ECO:0000313" key="18">
    <source>
        <dbReference type="EMBL" id="MBS7458539.1"/>
    </source>
</evidence>
<comment type="caution">
    <text evidence="18">The sequence shown here is derived from an EMBL/GenBank/DDBJ whole genome shotgun (WGS) entry which is preliminary data.</text>
</comment>
<evidence type="ECO:0000256" key="9">
    <source>
        <dbReference type="ARBA" id="ARBA00022989"/>
    </source>
</evidence>
<evidence type="ECO:0000256" key="5">
    <source>
        <dbReference type="ARBA" id="ARBA00022692"/>
    </source>
</evidence>
<feature type="coiled-coil region" evidence="13">
    <location>
        <begin position="240"/>
        <end position="305"/>
    </location>
</feature>
<keyword evidence="7" id="KW-0418">Kinase</keyword>
<name>A0AAP2CDV9_9GAMM</name>
<protein>
    <submittedName>
        <fullName evidence="18">Polysaccharide biosynthesis tyrosine autokinase</fullName>
    </submittedName>
</protein>
<dbReference type="CDD" id="cd05387">
    <property type="entry name" value="BY-kinase"/>
    <property type="match status" value="1"/>
</dbReference>
<keyword evidence="8" id="KW-0067">ATP-binding</keyword>
<dbReference type="Proteomes" id="UP000675747">
    <property type="component" value="Unassembled WGS sequence"/>
</dbReference>
<keyword evidence="9 14" id="KW-1133">Transmembrane helix</keyword>
<keyword evidence="11" id="KW-0829">Tyrosine-protein kinase</keyword>
<dbReference type="InterPro" id="IPR003856">
    <property type="entry name" value="LPS_length_determ_N"/>
</dbReference>
<keyword evidence="6" id="KW-0547">Nucleotide-binding</keyword>
<dbReference type="Pfam" id="PF13807">
    <property type="entry name" value="GNVR"/>
    <property type="match status" value="1"/>
</dbReference>
<dbReference type="PANTHER" id="PTHR32309:SF13">
    <property type="entry name" value="FERRIC ENTEROBACTIN TRANSPORT PROTEIN FEPE"/>
    <property type="match status" value="1"/>
</dbReference>
<dbReference type="FunFam" id="3.40.50.300:FF:000527">
    <property type="entry name" value="Tyrosine-protein kinase etk"/>
    <property type="match status" value="1"/>
</dbReference>
<keyword evidence="19" id="KW-1185">Reference proteome</keyword>
<dbReference type="GO" id="GO:0004713">
    <property type="term" value="F:protein tyrosine kinase activity"/>
    <property type="evidence" value="ECO:0007669"/>
    <property type="project" value="UniProtKB-KW"/>
</dbReference>
<accession>A0AAP2CDV9</accession>
<dbReference type="GO" id="GO:0005524">
    <property type="term" value="F:ATP binding"/>
    <property type="evidence" value="ECO:0007669"/>
    <property type="project" value="UniProtKB-KW"/>
</dbReference>